<keyword evidence="2" id="KW-1185">Reference proteome</keyword>
<sequence>MDTSGLPEPLRARMAQVDAMPALETARDFLSGFLSDAGSLPEVRAELTELAQSNTRAHHRYLRALETLLSEPQPPGTLLQLVEGYGNWSLDHDPTDAGAAAFLADLVSMLREVVKQAERQP</sequence>
<comment type="caution">
    <text evidence="1">The sequence shown here is derived from an EMBL/GenBank/DDBJ whole genome shotgun (WGS) entry which is preliminary data.</text>
</comment>
<organism evidence="1 2">
    <name type="scientific">Pseudosporangium ferrugineum</name>
    <dbReference type="NCBI Taxonomy" id="439699"/>
    <lineage>
        <taxon>Bacteria</taxon>
        <taxon>Bacillati</taxon>
        <taxon>Actinomycetota</taxon>
        <taxon>Actinomycetes</taxon>
        <taxon>Micromonosporales</taxon>
        <taxon>Micromonosporaceae</taxon>
        <taxon>Pseudosporangium</taxon>
    </lineage>
</organism>
<dbReference type="RefSeq" id="WP_245908611.1">
    <property type="nucleotide sequence ID" value="NZ_PVZG01000023.1"/>
</dbReference>
<accession>A0A2T0RHF9</accession>
<dbReference type="AlphaFoldDB" id="A0A2T0RHF9"/>
<reference evidence="1 2" key="1">
    <citation type="submission" date="2018-03" db="EMBL/GenBank/DDBJ databases">
        <title>Genomic Encyclopedia of Archaeal and Bacterial Type Strains, Phase II (KMG-II): from individual species to whole genera.</title>
        <authorList>
            <person name="Goeker M."/>
        </authorList>
    </citation>
    <scope>NUCLEOTIDE SEQUENCE [LARGE SCALE GENOMIC DNA]</scope>
    <source>
        <strain evidence="1 2">DSM 45348</strain>
    </source>
</reference>
<protein>
    <recommendedName>
        <fullName evidence="3">CdiI immunity protein domain-containing protein</fullName>
    </recommendedName>
</protein>
<proteinExistence type="predicted"/>
<gene>
    <name evidence="1" type="ORF">CLV70_12330</name>
</gene>
<name>A0A2T0RHF9_9ACTN</name>
<evidence type="ECO:0000313" key="2">
    <source>
        <dbReference type="Proteomes" id="UP000239209"/>
    </source>
</evidence>
<dbReference type="Proteomes" id="UP000239209">
    <property type="component" value="Unassembled WGS sequence"/>
</dbReference>
<dbReference type="EMBL" id="PVZG01000023">
    <property type="protein sequence ID" value="PRY20562.1"/>
    <property type="molecule type" value="Genomic_DNA"/>
</dbReference>
<evidence type="ECO:0008006" key="3">
    <source>
        <dbReference type="Google" id="ProtNLM"/>
    </source>
</evidence>
<evidence type="ECO:0000313" key="1">
    <source>
        <dbReference type="EMBL" id="PRY20562.1"/>
    </source>
</evidence>